<organism evidence="2 3">
    <name type="scientific">Rhodoferax saidenbachensis</name>
    <dbReference type="NCBI Taxonomy" id="1484693"/>
    <lineage>
        <taxon>Bacteria</taxon>
        <taxon>Pseudomonadati</taxon>
        <taxon>Pseudomonadota</taxon>
        <taxon>Betaproteobacteria</taxon>
        <taxon>Burkholderiales</taxon>
        <taxon>Comamonadaceae</taxon>
        <taxon>Rhodoferax</taxon>
    </lineage>
</organism>
<evidence type="ECO:0000313" key="3">
    <source>
        <dbReference type="Proteomes" id="UP000186110"/>
    </source>
</evidence>
<gene>
    <name evidence="2" type="ORF">RS694_04865</name>
</gene>
<proteinExistence type="predicted"/>
<dbReference type="STRING" id="1484693.RS694_04865"/>
<evidence type="ECO:0000256" key="1">
    <source>
        <dbReference type="SAM" id="Phobius"/>
    </source>
</evidence>
<keyword evidence="1" id="KW-0812">Transmembrane</keyword>
<keyword evidence="3" id="KW-1185">Reference proteome</keyword>
<keyword evidence="1" id="KW-0472">Membrane</keyword>
<dbReference type="Proteomes" id="UP000186110">
    <property type="component" value="Chromosome"/>
</dbReference>
<keyword evidence="1" id="KW-1133">Transmembrane helix</keyword>
<dbReference type="EMBL" id="CP019239">
    <property type="protein sequence ID" value="APW41938.1"/>
    <property type="molecule type" value="Genomic_DNA"/>
</dbReference>
<protein>
    <submittedName>
        <fullName evidence="2">Uncharacterized protein</fullName>
    </submittedName>
</protein>
<dbReference type="AlphaFoldDB" id="A0A1P8K7F0"/>
<sequence>MLPARSKRYAGIDGEIPRLGLASPWQLFLIALLVMALLVMIFPRRELVEKLYAQETLDELTLSYIQNLYRANTRNTDVAILLARTQQEDMDITTLENMLLPPANTGDARQRTEARLILVKAYARALHEAGLEPKQRMSLKARLTALMRSSAKEALPERLAQAFANLAFELDLPALGTEFLAKIETGRSPDALEYYAKEALAKGEYGVAAEYYLLAREQTKEVAQARRLFMAGIDALMADSLFQQAMQSAKQHLGALENDPQTLRYLARTALAAGSPAQAALYARALVFQTEGATP</sequence>
<reference evidence="2 3" key="1">
    <citation type="submission" date="2017-01" db="EMBL/GenBank/DDBJ databases">
        <authorList>
            <person name="Mah S.A."/>
            <person name="Swanson W.J."/>
            <person name="Moy G.W."/>
            <person name="Vacquier V.D."/>
        </authorList>
    </citation>
    <scope>NUCLEOTIDE SEQUENCE [LARGE SCALE GENOMIC DNA]</scope>
    <source>
        <strain evidence="2 3">DSM 22694</strain>
    </source>
</reference>
<feature type="transmembrane region" description="Helical" evidence="1">
    <location>
        <begin position="25"/>
        <end position="42"/>
    </location>
</feature>
<name>A0A1P8K7F0_9BURK</name>
<accession>A0A1P8K7F0</accession>
<dbReference type="eggNOG" id="COG0457">
    <property type="taxonomic scope" value="Bacteria"/>
</dbReference>
<evidence type="ECO:0000313" key="2">
    <source>
        <dbReference type="EMBL" id="APW41938.1"/>
    </source>
</evidence>
<dbReference type="KEGG" id="rsb:RS694_04865"/>
<dbReference type="RefSeq" id="WP_029705422.1">
    <property type="nucleotide sequence ID" value="NZ_CP019239.1"/>
</dbReference>